<dbReference type="Proteomes" id="UP000018439">
    <property type="component" value="Chromosome"/>
</dbReference>
<dbReference type="PANTHER" id="PTHR18901">
    <property type="entry name" value="2-DEOXYGLUCOSE-6-PHOSPHATE PHOSPHATASE 2"/>
    <property type="match status" value="1"/>
</dbReference>
<evidence type="ECO:0000313" key="2">
    <source>
        <dbReference type="Proteomes" id="UP000018439"/>
    </source>
</evidence>
<keyword evidence="2" id="KW-1185">Reference proteome</keyword>
<dbReference type="InterPro" id="IPR006439">
    <property type="entry name" value="HAD-SF_hydro_IA"/>
</dbReference>
<evidence type="ECO:0000313" key="1">
    <source>
        <dbReference type="EMBL" id="EGJ71207.1"/>
    </source>
</evidence>
<dbReference type="CDD" id="cd07505">
    <property type="entry name" value="HAD_BPGM-like"/>
    <property type="match status" value="1"/>
</dbReference>
<dbReference type="GO" id="GO:0016787">
    <property type="term" value="F:hydrolase activity"/>
    <property type="evidence" value="ECO:0007669"/>
    <property type="project" value="UniProtKB-KW"/>
</dbReference>
<protein>
    <submittedName>
        <fullName evidence="1">HAD-superfamily hydrolase, subfamily IA, variant 3</fullName>
    </submittedName>
</protein>
<dbReference type="Gene3D" id="3.40.50.1000">
    <property type="entry name" value="HAD superfamily/HAD-like"/>
    <property type="match status" value="1"/>
</dbReference>
<proteinExistence type="predicted"/>
<dbReference type="Pfam" id="PF13419">
    <property type="entry name" value="HAD_2"/>
    <property type="match status" value="1"/>
</dbReference>
<dbReference type="SFLD" id="SFLDS00003">
    <property type="entry name" value="Haloacid_Dehalogenase"/>
    <property type="match status" value="1"/>
</dbReference>
<dbReference type="SFLD" id="SFLDG01129">
    <property type="entry name" value="C1.5:_HAD__Beta-PGM__Phosphata"/>
    <property type="match status" value="1"/>
</dbReference>
<keyword evidence="1" id="KW-0378">Hydrolase</keyword>
<dbReference type="NCBIfam" id="TIGR01509">
    <property type="entry name" value="HAD-SF-IA-v3"/>
    <property type="match status" value="1"/>
</dbReference>
<dbReference type="InterPro" id="IPR023214">
    <property type="entry name" value="HAD_sf"/>
</dbReference>
<dbReference type="InterPro" id="IPR041492">
    <property type="entry name" value="HAD_2"/>
</dbReference>
<sequence>MSKKRVVLFDFDGVIMDTETIYTEFWDDQGKKYLNIENFGKIVKGRTDDVIYKKYFTDHQHLIPLLDKEIDHLENTMPFNYIRGAEEFMLHLKAEGVKIGMATSSNNRKMEIVFGQHPRLKELLDYIVTVDMVSHPKPNPECYQKAMEYFNASPKETVIFEDSIYGLQAARDAGAVVVGLTTTSTSDEIAYLSDYIIPDFDGITYDTIREFLD</sequence>
<dbReference type="eggNOG" id="COG0637">
    <property type="taxonomic scope" value="Bacteria"/>
</dbReference>
<dbReference type="SUPFAM" id="SSF56784">
    <property type="entry name" value="HAD-like"/>
    <property type="match status" value="1"/>
</dbReference>
<dbReference type="OrthoDB" id="9797743at2"/>
<gene>
    <name evidence="1" type="ORF">Bcop_1000</name>
</gene>
<accession>F3ZUP2</accession>
<dbReference type="InterPro" id="IPR036412">
    <property type="entry name" value="HAD-like_sf"/>
</dbReference>
<dbReference type="Gene3D" id="1.10.150.240">
    <property type="entry name" value="Putative phosphatase, domain 2"/>
    <property type="match status" value="1"/>
</dbReference>
<dbReference type="EMBL" id="CM001167">
    <property type="protein sequence ID" value="EGJ71207.1"/>
    <property type="molecule type" value="Genomic_DNA"/>
</dbReference>
<reference evidence="1 2" key="1">
    <citation type="journal article" date="2011" name="Stand. Genomic Sci.">
        <title>Non-contiguous finished genome sequence of Bacteroides coprosuis type strain (PC139).</title>
        <authorList>
            <person name="Land M."/>
            <person name="Held B."/>
            <person name="Gronow S."/>
            <person name="Abt B."/>
            <person name="Lucas S."/>
            <person name="Del Rio T.G."/>
            <person name="Nolan M."/>
            <person name="Tice H."/>
            <person name="Cheng J.F."/>
            <person name="Pitluck S."/>
            <person name="Liolios K."/>
            <person name="Pagani I."/>
            <person name="Ivanova N."/>
            <person name="Mavromatis K."/>
            <person name="Mikhailova N."/>
            <person name="Pati A."/>
            <person name="Tapia R."/>
            <person name="Han C."/>
            <person name="Goodwin L."/>
            <person name="Chen A."/>
            <person name="Palaniappan K."/>
            <person name="Hauser L."/>
            <person name="Brambilla E.M."/>
            <person name="Rohde M."/>
            <person name="Goker M."/>
            <person name="Detter J.C."/>
            <person name="Woyke T."/>
            <person name="Bristow J."/>
            <person name="Eisen J.A."/>
            <person name="Markowitz V."/>
            <person name="Hugenholtz P."/>
            <person name="Kyrpides N.C."/>
            <person name="Klenk H.P."/>
            <person name="Lapidus A."/>
        </authorList>
    </citation>
    <scope>NUCLEOTIDE SEQUENCE</scope>
    <source>
        <strain evidence="1 2">DSM 18011</strain>
    </source>
</reference>
<dbReference type="PANTHER" id="PTHR18901:SF38">
    <property type="entry name" value="PSEUDOURIDINE-5'-PHOSPHATASE"/>
    <property type="match status" value="1"/>
</dbReference>
<dbReference type="HOGENOM" id="CLU_045011_13_4_10"/>
<name>F3ZUP2_9BACE</name>
<dbReference type="InterPro" id="IPR023198">
    <property type="entry name" value="PGP-like_dom2"/>
</dbReference>
<dbReference type="STRING" id="679937.Bcop_1000"/>
<dbReference type="AlphaFoldDB" id="F3ZUP2"/>
<organism evidence="1 2">
    <name type="scientific">Bacteroides coprosuis DSM 18011</name>
    <dbReference type="NCBI Taxonomy" id="679937"/>
    <lineage>
        <taxon>Bacteria</taxon>
        <taxon>Pseudomonadati</taxon>
        <taxon>Bacteroidota</taxon>
        <taxon>Bacteroidia</taxon>
        <taxon>Bacteroidales</taxon>
        <taxon>Bacteroidaceae</taxon>
        <taxon>Bacteroides</taxon>
    </lineage>
</organism>